<dbReference type="Proteomes" id="UP001519064">
    <property type="component" value="Unassembled WGS sequence"/>
</dbReference>
<comment type="caution">
    <text evidence="2">The sequence shown here is derived from an EMBL/GenBank/DDBJ whole genome shotgun (WGS) entry which is preliminary data.</text>
</comment>
<organism evidence="2 3">
    <name type="scientific">Streptomyces oryzae</name>
    <dbReference type="NCBI Taxonomy" id="1434886"/>
    <lineage>
        <taxon>Bacteria</taxon>
        <taxon>Bacillati</taxon>
        <taxon>Actinomycetota</taxon>
        <taxon>Actinomycetes</taxon>
        <taxon>Kitasatosporales</taxon>
        <taxon>Streptomycetaceae</taxon>
        <taxon>Streptomyces</taxon>
    </lineage>
</organism>
<feature type="region of interest" description="Disordered" evidence="1">
    <location>
        <begin position="1"/>
        <end position="25"/>
    </location>
</feature>
<sequence length="425" mass="43696">MASASPASRQASAATPHGAAVAGGVPVRRGPVDADAFVRRCAVVFRDEQLSLGAKGLFGVVSTYDAGCGVTAELIAERCPDSVRAVSDALGELERFGYLVREQPGGAGGTPGRGRYFVAEAEAGAAGSAAGAAEGGGPSAGSGARGREEGRAKGGGAGTAERRNPAGGEPFLVSGQVHEVLLAFPDSLREALRAAARTDRPRALVAAVERELRTVHGYRLAERVRRRWIAHGYARLLAEGALKSPVGAAVAMVKAGPCPDPRCEDGRLEDGAACRACEERGKDRRAERARRQRPPQEAAVPPSCAYCGTGLNADGACEECTRKAAAVREETVRLIDAAVQDWAAVPGTSAAGVRAEVETAVARARTDAAEAGASPAGQALAGRLAALEEARHAKTARRENGAGIRAGLPANADRRGHRPAFGTRP</sequence>
<dbReference type="EMBL" id="JADKMA010000155">
    <property type="protein sequence ID" value="MBO8194920.1"/>
    <property type="molecule type" value="Genomic_DNA"/>
</dbReference>
<dbReference type="RefSeq" id="WP_209242048.1">
    <property type="nucleotide sequence ID" value="NZ_JADKMA010000155.1"/>
</dbReference>
<feature type="region of interest" description="Disordered" evidence="1">
    <location>
        <begin position="128"/>
        <end position="170"/>
    </location>
</feature>
<name>A0ABS3XHV6_9ACTN</name>
<proteinExistence type="predicted"/>
<reference evidence="2 3" key="1">
    <citation type="submission" date="2020-11" db="EMBL/GenBank/DDBJ databases">
        <title>Streptomyces spirodelae sp. nov., isolated from duckweed.</title>
        <authorList>
            <person name="Saimee Y."/>
            <person name="Duangmal K."/>
        </authorList>
    </citation>
    <scope>NUCLEOTIDE SEQUENCE [LARGE SCALE GENOMIC DNA]</scope>
    <source>
        <strain evidence="2 3">S16-07</strain>
    </source>
</reference>
<evidence type="ECO:0000313" key="2">
    <source>
        <dbReference type="EMBL" id="MBO8194920.1"/>
    </source>
</evidence>
<evidence type="ECO:0008006" key="4">
    <source>
        <dbReference type="Google" id="ProtNLM"/>
    </source>
</evidence>
<feature type="region of interest" description="Disordered" evidence="1">
    <location>
        <begin position="390"/>
        <end position="425"/>
    </location>
</feature>
<keyword evidence="3" id="KW-1185">Reference proteome</keyword>
<evidence type="ECO:0000256" key="1">
    <source>
        <dbReference type="SAM" id="MobiDB-lite"/>
    </source>
</evidence>
<evidence type="ECO:0000313" key="3">
    <source>
        <dbReference type="Proteomes" id="UP001519064"/>
    </source>
</evidence>
<gene>
    <name evidence="2" type="ORF">ITI46_25155</name>
</gene>
<feature type="compositionally biased region" description="Basic and acidic residues" evidence="1">
    <location>
        <begin position="390"/>
        <end position="400"/>
    </location>
</feature>
<accession>A0ABS3XHV6</accession>
<feature type="compositionally biased region" description="Gly residues" evidence="1">
    <location>
        <begin position="133"/>
        <end position="144"/>
    </location>
</feature>
<protein>
    <recommendedName>
        <fullName evidence="4">Helix-turn-helix domain-containing protein</fullName>
    </recommendedName>
</protein>